<sequence length="871" mass="95636">MEIDKVPVPEQDNALTPLTLSKYRTAASFANTVAKAVLSRCVVGANVAELCAFGDSMIQELTGNVYKKSTYEKGIAEPTQINVNNCVKGYTPYDSSSAYTLQPSDLVKITLGVQIDGYAAISTQQTILAPNPQEPSTGAHANVICAQHFAVEAVMRLLGTCAPQTPVTPYKIRTVVEDIAKRFRVQICDGSRVRRNRRFLVGQSGNVDTSEMGRKVVSWPAEELELADEAKSIDDESQAAWFAQEGECWMIDIAFSSAEKGKSVVRRHADLKATVYTRDVSMVYNLKLKAARDVFACLQATQSVFPFTFRDLMATTELGEARTKMGVQELVTHQLLVPQEVMVEKSQKVVVSRAQTTVLVVKEGEVLRLTGGSGCTTPWVKSEFDLGTGIAARVLKETNVKIKEVGEAKIHQESGAMEEISCIILIESRYHYRNSPHACSFSSILVVTASGYVCASFPFVYSFLCNSSSCFSMSAMCSFCFDSDSRSFFNFSASRLRILLALVHGIRSTRSLVNGIGTDGSEDVAAGGVDGSTEHLVQLACGVEVVVRFHRFVPGVGVSTALPNQPTTPTPPSSHLHTTTNNDSLNRSEHLLDYTSIHYTSKCPAKTPFTLPSSLSRLSATRDETESNIVLTEMVENMKTVASADQELTVEERNLLSVAYKNVIGARRASWRIVSSIEQKEESKGNEAQVTLIREYRQKIEAELAKICEDILEVLDAHLIPSAASGESKVFYHKMKGDYHRYLAEFAIGDKRKESADKSLEAYKAASDVAVTELPPTHPIRLGLALNFSVFFYEILNSPDRACHLAKQAFDDAIAELDTLSEESYKDSTLIMQLLRDNLTLWTSDLQNDEASGEKAEEAPAAIEPKAEEPQ</sequence>
<dbReference type="InterPro" id="IPR036390">
    <property type="entry name" value="WH_DNA-bd_sf"/>
</dbReference>
<dbReference type="SMART" id="SM00101">
    <property type="entry name" value="14_3_3"/>
    <property type="match status" value="1"/>
</dbReference>
<dbReference type="SUPFAM" id="SSF48445">
    <property type="entry name" value="14-3-3 protein"/>
    <property type="match status" value="1"/>
</dbReference>
<evidence type="ECO:0000256" key="4">
    <source>
        <dbReference type="RuleBase" id="RU003466"/>
    </source>
</evidence>
<dbReference type="InterPro" id="IPR000994">
    <property type="entry name" value="Pept_M24"/>
</dbReference>
<evidence type="ECO:0000256" key="5">
    <source>
        <dbReference type="SAM" id="MobiDB-lite"/>
    </source>
</evidence>
<dbReference type="CDD" id="cd11309">
    <property type="entry name" value="14-3-3_fungi"/>
    <property type="match status" value="1"/>
</dbReference>
<keyword evidence="3" id="KW-0131">Cell cycle</keyword>
<dbReference type="PANTHER" id="PTHR18860">
    <property type="entry name" value="14-3-3 PROTEIN"/>
    <property type="match status" value="1"/>
</dbReference>
<proteinExistence type="inferred from homology"/>
<accession>A0A0E9NRJ2</accession>
<name>A0A0E9NRJ2_SAICN</name>
<evidence type="ECO:0000313" key="8">
    <source>
        <dbReference type="Proteomes" id="UP000033140"/>
    </source>
</evidence>
<feature type="region of interest" description="Disordered" evidence="5">
    <location>
        <begin position="846"/>
        <end position="871"/>
    </location>
</feature>
<evidence type="ECO:0000256" key="1">
    <source>
        <dbReference type="ARBA" id="ARBA00006141"/>
    </source>
</evidence>
<dbReference type="PRINTS" id="PR00305">
    <property type="entry name" value="1433ZETA"/>
</dbReference>
<evidence type="ECO:0000256" key="3">
    <source>
        <dbReference type="ARBA" id="ARBA00023306"/>
    </source>
</evidence>
<feature type="region of interest" description="Disordered" evidence="5">
    <location>
        <begin position="560"/>
        <end position="584"/>
    </location>
</feature>
<dbReference type="STRING" id="698492.A0A0E9NRJ2"/>
<reference evidence="7 8" key="3">
    <citation type="journal article" date="2015" name="Genome Announc.">
        <title>Draft Genome Sequence of the Archiascomycetous Yeast Saitoella complicata.</title>
        <authorList>
            <person name="Yamauchi K."/>
            <person name="Kondo S."/>
            <person name="Hamamoto M."/>
            <person name="Takahashi Y."/>
            <person name="Ogura Y."/>
            <person name="Hayashi T."/>
            <person name="Nishida H."/>
        </authorList>
    </citation>
    <scope>NUCLEOTIDE SEQUENCE [LARGE SCALE GENOMIC DNA]</scope>
    <source>
        <strain evidence="7 8">NRRL Y-17804</strain>
    </source>
</reference>
<dbReference type="SUPFAM" id="SSF55920">
    <property type="entry name" value="Creatinase/aminopeptidase"/>
    <property type="match status" value="1"/>
</dbReference>
<feature type="domain" description="14-3-3" evidence="6">
    <location>
        <begin position="622"/>
        <end position="856"/>
    </location>
</feature>
<dbReference type="GO" id="GO:0006974">
    <property type="term" value="P:DNA damage response"/>
    <property type="evidence" value="ECO:0007669"/>
    <property type="project" value="UniProtKB-KW"/>
</dbReference>
<keyword evidence="2" id="KW-0227">DNA damage</keyword>
<comment type="caution">
    <text evidence="7">The sequence shown here is derived from an EMBL/GenBank/DDBJ whole genome shotgun (WGS) entry which is preliminary data.</text>
</comment>
<dbReference type="PROSITE" id="PS00796">
    <property type="entry name" value="1433_1"/>
    <property type="match status" value="1"/>
</dbReference>
<dbReference type="InterPro" id="IPR036005">
    <property type="entry name" value="Creatinase/aminopeptidase-like"/>
</dbReference>
<comment type="similarity">
    <text evidence="1 4">Belongs to the 14-3-3 family.</text>
</comment>
<dbReference type="Gene3D" id="1.10.10.10">
    <property type="entry name" value="Winged helix-like DNA-binding domain superfamily/Winged helix DNA-binding domain"/>
    <property type="match status" value="1"/>
</dbReference>
<dbReference type="AlphaFoldDB" id="A0A0E9NRJ2"/>
<dbReference type="Pfam" id="PF00244">
    <property type="entry name" value="14-3-3"/>
    <property type="match status" value="1"/>
</dbReference>
<dbReference type="InterPro" id="IPR036815">
    <property type="entry name" value="14-3-3_dom_sf"/>
</dbReference>
<dbReference type="Pfam" id="PF00557">
    <property type="entry name" value="Peptidase_M24"/>
    <property type="match status" value="1"/>
</dbReference>
<reference evidence="7 8" key="1">
    <citation type="journal article" date="2011" name="J. Gen. Appl. Microbiol.">
        <title>Draft genome sequencing of the enigmatic yeast Saitoella complicata.</title>
        <authorList>
            <person name="Nishida H."/>
            <person name="Hamamoto M."/>
            <person name="Sugiyama J."/>
        </authorList>
    </citation>
    <scope>NUCLEOTIDE SEQUENCE [LARGE SCALE GENOMIC DNA]</scope>
    <source>
        <strain evidence="7 8">NRRL Y-17804</strain>
    </source>
</reference>
<dbReference type="InterPro" id="IPR036388">
    <property type="entry name" value="WH-like_DNA-bd_sf"/>
</dbReference>
<organism evidence="7 8">
    <name type="scientific">Saitoella complicata (strain BCRC 22490 / CBS 7301 / JCM 7358 / NBRC 10748 / NRRL Y-17804)</name>
    <dbReference type="NCBI Taxonomy" id="698492"/>
    <lineage>
        <taxon>Eukaryota</taxon>
        <taxon>Fungi</taxon>
        <taxon>Dikarya</taxon>
        <taxon>Ascomycota</taxon>
        <taxon>Taphrinomycotina</taxon>
        <taxon>Taphrinomycotina incertae sedis</taxon>
        <taxon>Saitoella</taxon>
    </lineage>
</organism>
<dbReference type="InterPro" id="IPR023410">
    <property type="entry name" value="14-3-3_domain"/>
</dbReference>
<dbReference type="EMBL" id="BACD03000067">
    <property type="protein sequence ID" value="GAO52398.1"/>
    <property type="molecule type" value="Genomic_DNA"/>
</dbReference>
<dbReference type="InterPro" id="IPR000308">
    <property type="entry name" value="14-3-3"/>
</dbReference>
<evidence type="ECO:0000256" key="2">
    <source>
        <dbReference type="ARBA" id="ARBA00022763"/>
    </source>
</evidence>
<dbReference type="InterPro" id="IPR023409">
    <property type="entry name" value="14-3-3_CS"/>
</dbReference>
<evidence type="ECO:0000313" key="7">
    <source>
        <dbReference type="EMBL" id="GAO52398.1"/>
    </source>
</evidence>
<keyword evidence="8" id="KW-1185">Reference proteome</keyword>
<gene>
    <name evidence="7" type="ORF">G7K_6476-t1</name>
</gene>
<dbReference type="PROSITE" id="PS00797">
    <property type="entry name" value="1433_2"/>
    <property type="match status" value="1"/>
</dbReference>
<protein>
    <recommendedName>
        <fullName evidence="6">14-3-3 domain-containing protein</fullName>
    </recommendedName>
</protein>
<dbReference type="Gene3D" id="3.90.230.10">
    <property type="entry name" value="Creatinase/methionine aminopeptidase superfamily"/>
    <property type="match status" value="1"/>
</dbReference>
<dbReference type="SUPFAM" id="SSF46785">
    <property type="entry name" value="Winged helix' DNA-binding domain"/>
    <property type="match status" value="1"/>
</dbReference>
<reference evidence="7 8" key="2">
    <citation type="journal article" date="2014" name="J. Gen. Appl. Microbiol.">
        <title>The early diverging ascomycetous budding yeast Saitoella complicata has three histone deacetylases belonging to the Clr6, Hos2, and Rpd3 lineages.</title>
        <authorList>
            <person name="Nishida H."/>
            <person name="Matsumoto T."/>
            <person name="Kondo S."/>
            <person name="Hamamoto M."/>
            <person name="Yoshikawa H."/>
        </authorList>
    </citation>
    <scope>NUCLEOTIDE SEQUENCE [LARGE SCALE GENOMIC DNA]</scope>
    <source>
        <strain evidence="7 8">NRRL Y-17804</strain>
    </source>
</reference>
<evidence type="ECO:0000259" key="6">
    <source>
        <dbReference type="SMART" id="SM00101"/>
    </source>
</evidence>
<dbReference type="Gene3D" id="1.20.190.20">
    <property type="entry name" value="14-3-3 domain"/>
    <property type="match status" value="1"/>
</dbReference>
<dbReference type="Proteomes" id="UP000033140">
    <property type="component" value="Unassembled WGS sequence"/>
</dbReference>
<dbReference type="FunFam" id="1.20.190.20:FF:000002">
    <property type="entry name" value="14-3-3 protein epsilon"/>
    <property type="match status" value="1"/>
</dbReference>